<dbReference type="PANTHER" id="PTHR11315">
    <property type="entry name" value="PROTEASE FAMILY C26 GAMMA-GLUTAMYL HYDROLASE"/>
    <property type="match status" value="1"/>
</dbReference>
<dbReference type="GO" id="GO:0046900">
    <property type="term" value="P:tetrahydrofolylpolyglutamate metabolic process"/>
    <property type="evidence" value="ECO:0007669"/>
    <property type="project" value="TreeGrafter"/>
</dbReference>
<protein>
    <recommendedName>
        <fullName evidence="7">folate gamma-glutamyl hydrolase</fullName>
        <ecNumber evidence="7">3.4.19.9</ecNumber>
    </recommendedName>
</protein>
<dbReference type="EMBL" id="GADI01001222">
    <property type="protein sequence ID" value="JAA72586.1"/>
    <property type="molecule type" value="mRNA"/>
</dbReference>
<dbReference type="GO" id="GO:0005773">
    <property type="term" value="C:vacuole"/>
    <property type="evidence" value="ECO:0007669"/>
    <property type="project" value="TreeGrafter"/>
</dbReference>
<feature type="active site" description="Nucleophile" evidence="6 7">
    <location>
        <position position="169"/>
    </location>
</feature>
<dbReference type="Gene3D" id="3.40.50.880">
    <property type="match status" value="1"/>
</dbReference>
<dbReference type="FunFam" id="3.40.50.880:FF:000024">
    <property type="entry name" value="Folate gamma-glutamyl hydrolase"/>
    <property type="match status" value="1"/>
</dbReference>
<evidence type="ECO:0000256" key="6">
    <source>
        <dbReference type="PIRSR" id="PIRSR615527-1"/>
    </source>
</evidence>
<dbReference type="PANTHER" id="PTHR11315:SF0">
    <property type="entry name" value="FOLATE GAMMA-GLUTAMYL HYDROLASE"/>
    <property type="match status" value="1"/>
</dbReference>
<name>A0A0K8RNE9_IXORI</name>
<organism evidence="8">
    <name type="scientific">Ixodes ricinus</name>
    <name type="common">Common tick</name>
    <name type="synonym">Acarus ricinus</name>
    <dbReference type="NCBI Taxonomy" id="34613"/>
    <lineage>
        <taxon>Eukaryota</taxon>
        <taxon>Metazoa</taxon>
        <taxon>Ecdysozoa</taxon>
        <taxon>Arthropoda</taxon>
        <taxon>Chelicerata</taxon>
        <taxon>Arachnida</taxon>
        <taxon>Acari</taxon>
        <taxon>Parasitiformes</taxon>
        <taxon>Ixodida</taxon>
        <taxon>Ixodoidea</taxon>
        <taxon>Ixodidae</taxon>
        <taxon>Ixodinae</taxon>
        <taxon>Ixodes</taxon>
    </lineage>
</organism>
<keyword evidence="5 7" id="KW-0378">Hydrolase</keyword>
<dbReference type="PROSITE" id="PS51275">
    <property type="entry name" value="PEPTIDASE_C26_GGH"/>
    <property type="match status" value="1"/>
</dbReference>
<evidence type="ECO:0000313" key="8">
    <source>
        <dbReference type="EMBL" id="JAA72586.1"/>
    </source>
</evidence>
<comment type="similarity">
    <text evidence="2">Belongs to the peptidase C26 family.</text>
</comment>
<proteinExistence type="evidence at transcript level"/>
<feature type="active site" description="Proton donor" evidence="6">
    <location>
        <position position="279"/>
    </location>
</feature>
<sequence length="357" mass="40272">VISHYRHSEHRDTRYQASAHIEIFLHDEEEAVGSRRKEQSPHIAATMLWRGILLALATISASVSATDRPIIGILAQRYYGPGNFSQNATYIAASYVKFVELAGARAVPVFTNKPEDYYVNLFNAVNGILFPGGEADLVSSGYSRAGSILYKLALQANHNNTHFPLWGTCLGFELLTTLTAGMKVLQACSSHDQATSLNMTADFRRSRLYDSIPRTLEKALRTTPITYNAHSWCLTPTNFTAFRLNGFYKVLSTSVDKNGTTFISSMEALSYPFYGVQFHPEKNSFEWKLDKHHMNIPHSVDATRLTQYMANFFVGEARKNDHKFSTPEEESKALIYNYNVSYSQGYSAFTQIYVFDK</sequence>
<dbReference type="PROSITE" id="PS51273">
    <property type="entry name" value="GATASE_TYPE_1"/>
    <property type="match status" value="1"/>
</dbReference>
<comment type="catalytic activity">
    <reaction evidence="7">
        <text>(6S)-5,6,7,8-tetrahydrofolyl-(gamma-L-Glu)(n) + (n-1) H2O = (6S)-5,6,7,8-tetrahydrofolate + (n-1) L-glutamate</text>
        <dbReference type="Rhea" id="RHEA:56784"/>
        <dbReference type="Rhea" id="RHEA-COMP:14738"/>
        <dbReference type="ChEBI" id="CHEBI:15377"/>
        <dbReference type="ChEBI" id="CHEBI:29985"/>
        <dbReference type="ChEBI" id="CHEBI:57453"/>
        <dbReference type="ChEBI" id="CHEBI:141005"/>
        <dbReference type="EC" id="3.4.19.9"/>
    </reaction>
</comment>
<keyword evidence="4" id="KW-0732">Signal</keyword>
<feature type="non-terminal residue" evidence="8">
    <location>
        <position position="1"/>
    </location>
</feature>
<evidence type="ECO:0000256" key="7">
    <source>
        <dbReference type="PROSITE-ProRule" id="PRU00607"/>
    </source>
</evidence>
<dbReference type="AlphaFoldDB" id="A0A0K8RNE9"/>
<dbReference type="GO" id="GO:0005576">
    <property type="term" value="C:extracellular region"/>
    <property type="evidence" value="ECO:0007669"/>
    <property type="project" value="UniProtKB-SubCell"/>
</dbReference>
<dbReference type="SUPFAM" id="SSF52317">
    <property type="entry name" value="Class I glutamine amidotransferase-like"/>
    <property type="match status" value="1"/>
</dbReference>
<dbReference type="InterPro" id="IPR011697">
    <property type="entry name" value="Peptidase_C26"/>
</dbReference>
<comment type="subcellular location">
    <subcellularLocation>
        <location evidence="1">Secreted</location>
        <location evidence="1">Extracellular space</location>
    </subcellularLocation>
</comment>
<dbReference type="Pfam" id="PF07722">
    <property type="entry name" value="Peptidase_C26"/>
    <property type="match status" value="1"/>
</dbReference>
<evidence type="ECO:0000256" key="4">
    <source>
        <dbReference type="ARBA" id="ARBA00022729"/>
    </source>
</evidence>
<dbReference type="InterPro" id="IPR029062">
    <property type="entry name" value="Class_I_gatase-like"/>
</dbReference>
<feature type="active site" evidence="7">
    <location>
        <position position="279"/>
    </location>
</feature>
<evidence type="ECO:0000256" key="2">
    <source>
        <dbReference type="ARBA" id="ARBA00011083"/>
    </source>
</evidence>
<keyword evidence="3" id="KW-0964">Secreted</keyword>
<reference evidence="8" key="1">
    <citation type="submission" date="2012-12" db="EMBL/GenBank/DDBJ databases">
        <title>Identification and characterization of a phenylalanine ammonia-lyase gene family in Isatis indigotica Fort.</title>
        <authorList>
            <person name="Liu Q."/>
            <person name="Chen J."/>
            <person name="Zhou X."/>
            <person name="Di P."/>
            <person name="Xiao Y."/>
            <person name="Xuan H."/>
            <person name="Zhang L."/>
            <person name="Chen W."/>
        </authorList>
    </citation>
    <scope>NUCLEOTIDE SEQUENCE</scope>
    <source>
        <tissue evidence="8">Salivary gland</tissue>
    </source>
</reference>
<evidence type="ECO:0000256" key="3">
    <source>
        <dbReference type="ARBA" id="ARBA00022525"/>
    </source>
</evidence>
<evidence type="ECO:0000256" key="5">
    <source>
        <dbReference type="ARBA" id="ARBA00022801"/>
    </source>
</evidence>
<evidence type="ECO:0000256" key="1">
    <source>
        <dbReference type="ARBA" id="ARBA00004239"/>
    </source>
</evidence>
<dbReference type="InterPro" id="IPR015527">
    <property type="entry name" value="Pept_C26_g-glut_hydrolase"/>
</dbReference>
<accession>A0A0K8RNE9</accession>
<dbReference type="EC" id="3.4.19.9" evidence="7"/>
<dbReference type="GO" id="GO:0034722">
    <property type="term" value="F:gamma-glutamyl-peptidase activity"/>
    <property type="evidence" value="ECO:0007669"/>
    <property type="project" value="UniProtKB-UniRule"/>
</dbReference>